<dbReference type="OrthoDB" id="10365242at2759"/>
<gene>
    <name evidence="3" type="ORF">PR001_g19716</name>
    <name evidence="2" type="ORF">PR002_g20176</name>
    <name evidence="4" type="ORF">PR003_g19701</name>
</gene>
<reference evidence="5 7" key="1">
    <citation type="submission" date="2018-09" db="EMBL/GenBank/DDBJ databases">
        <title>Genomic investigation of the strawberry pathogen Phytophthora fragariae indicates pathogenicity is determined by transcriptional variation in three key races.</title>
        <authorList>
            <person name="Adams T.M."/>
            <person name="Armitage A.D."/>
            <person name="Sobczyk M.K."/>
            <person name="Bates H.J."/>
            <person name="Dunwell J.M."/>
            <person name="Nellist C.F."/>
            <person name="Harrison R.J."/>
        </authorList>
    </citation>
    <scope>NUCLEOTIDE SEQUENCE [LARGE SCALE GENOMIC DNA]</scope>
    <source>
        <strain evidence="3 5">SCRP249</strain>
        <strain evidence="2 7">SCRP324</strain>
        <strain evidence="4 6">SCRP333</strain>
    </source>
</reference>
<evidence type="ECO:0000313" key="5">
    <source>
        <dbReference type="Proteomes" id="UP000429607"/>
    </source>
</evidence>
<keyword evidence="6" id="KW-1185">Reference proteome</keyword>
<keyword evidence="1" id="KW-0732">Signal</keyword>
<evidence type="ECO:0008006" key="8">
    <source>
        <dbReference type="Google" id="ProtNLM"/>
    </source>
</evidence>
<evidence type="ECO:0000313" key="6">
    <source>
        <dbReference type="Proteomes" id="UP000434957"/>
    </source>
</evidence>
<protein>
    <recommendedName>
        <fullName evidence="8">RxLR effector protein</fullName>
    </recommendedName>
</protein>
<dbReference type="Proteomes" id="UP000435112">
    <property type="component" value="Unassembled WGS sequence"/>
</dbReference>
<evidence type="ECO:0000313" key="4">
    <source>
        <dbReference type="EMBL" id="KAE9312723.1"/>
    </source>
</evidence>
<evidence type="ECO:0000313" key="7">
    <source>
        <dbReference type="Proteomes" id="UP000435112"/>
    </source>
</evidence>
<dbReference type="EMBL" id="QXFT01001681">
    <property type="protein sequence ID" value="KAE9312723.1"/>
    <property type="molecule type" value="Genomic_DNA"/>
</dbReference>
<organism evidence="2 7">
    <name type="scientific">Phytophthora rubi</name>
    <dbReference type="NCBI Taxonomy" id="129364"/>
    <lineage>
        <taxon>Eukaryota</taxon>
        <taxon>Sar</taxon>
        <taxon>Stramenopiles</taxon>
        <taxon>Oomycota</taxon>
        <taxon>Peronosporomycetes</taxon>
        <taxon>Peronosporales</taxon>
        <taxon>Peronosporaceae</taxon>
        <taxon>Phytophthora</taxon>
    </lineage>
</organism>
<sequence length="51" mass="5301">MRLSTTLLVVVAAGLFAVGNASDQTKISKSQDVAPFEHAAGGKRLCDLSLL</sequence>
<dbReference type="Proteomes" id="UP000434957">
    <property type="component" value="Unassembled WGS sequence"/>
</dbReference>
<evidence type="ECO:0000313" key="3">
    <source>
        <dbReference type="EMBL" id="KAE8996956.1"/>
    </source>
</evidence>
<comment type="caution">
    <text evidence="2">The sequence shown here is derived from an EMBL/GenBank/DDBJ whole genome shotgun (WGS) entry which is preliminary data.</text>
</comment>
<accession>A0A6A3JGF6</accession>
<dbReference type="EMBL" id="QXFU01001900">
    <property type="protein sequence ID" value="KAE8993631.1"/>
    <property type="molecule type" value="Genomic_DNA"/>
</dbReference>
<dbReference type="Proteomes" id="UP000429607">
    <property type="component" value="Unassembled WGS sequence"/>
</dbReference>
<proteinExistence type="predicted"/>
<evidence type="ECO:0000256" key="1">
    <source>
        <dbReference type="SAM" id="SignalP"/>
    </source>
</evidence>
<feature type="chain" id="PRO_5036164580" description="RxLR effector protein" evidence="1">
    <location>
        <begin position="22"/>
        <end position="51"/>
    </location>
</feature>
<dbReference type="EMBL" id="QXFV01001863">
    <property type="protein sequence ID" value="KAE8996956.1"/>
    <property type="molecule type" value="Genomic_DNA"/>
</dbReference>
<dbReference type="AlphaFoldDB" id="A0A6A3JGF6"/>
<name>A0A6A3JGF6_9STRA</name>
<feature type="signal peptide" evidence="1">
    <location>
        <begin position="1"/>
        <end position="21"/>
    </location>
</feature>
<evidence type="ECO:0000313" key="2">
    <source>
        <dbReference type="EMBL" id="KAE8993631.1"/>
    </source>
</evidence>